<dbReference type="Proteomes" id="UP000677082">
    <property type="component" value="Unassembled WGS sequence"/>
</dbReference>
<organism evidence="2 3">
    <name type="scientific">Paractinoplanes toevensis</name>
    <dbReference type="NCBI Taxonomy" id="571911"/>
    <lineage>
        <taxon>Bacteria</taxon>
        <taxon>Bacillati</taxon>
        <taxon>Actinomycetota</taxon>
        <taxon>Actinomycetes</taxon>
        <taxon>Micromonosporales</taxon>
        <taxon>Micromonosporaceae</taxon>
        <taxon>Paractinoplanes</taxon>
    </lineage>
</organism>
<feature type="transmembrane region" description="Helical" evidence="1">
    <location>
        <begin position="51"/>
        <end position="70"/>
    </location>
</feature>
<dbReference type="EMBL" id="BOQN01000058">
    <property type="protein sequence ID" value="GIM92534.1"/>
    <property type="molecule type" value="Genomic_DNA"/>
</dbReference>
<evidence type="ECO:0000313" key="3">
    <source>
        <dbReference type="Proteomes" id="UP000677082"/>
    </source>
</evidence>
<keyword evidence="1" id="KW-0472">Membrane</keyword>
<gene>
    <name evidence="2" type="ORF">Ato02nite_043270</name>
</gene>
<keyword evidence="1" id="KW-1133">Transmembrane helix</keyword>
<dbReference type="RefSeq" id="WP_213008410.1">
    <property type="nucleotide sequence ID" value="NZ_BOQN01000058.1"/>
</dbReference>
<keyword evidence="3" id="KW-1185">Reference proteome</keyword>
<reference evidence="2 3" key="1">
    <citation type="submission" date="2021-03" db="EMBL/GenBank/DDBJ databases">
        <title>Whole genome shotgun sequence of Actinoplanes toevensis NBRC 105298.</title>
        <authorList>
            <person name="Komaki H."/>
            <person name="Tamura T."/>
        </authorList>
    </citation>
    <scope>NUCLEOTIDE SEQUENCE [LARGE SCALE GENOMIC DNA]</scope>
    <source>
        <strain evidence="2 3">NBRC 105298</strain>
    </source>
</reference>
<keyword evidence="1" id="KW-0812">Transmembrane</keyword>
<accession>A0A919TE74</accession>
<dbReference type="AlphaFoldDB" id="A0A919TE74"/>
<comment type="caution">
    <text evidence="2">The sequence shown here is derived from an EMBL/GenBank/DDBJ whole genome shotgun (WGS) entry which is preliminary data.</text>
</comment>
<sequence length="87" mass="9500">MPHKHLPMPYRQWDPSPGLADRRARRRIIIFVVVILFGGVLLGAGRDLQTVLLTLLGVGLAAATIARWVIDDVPLPAIGSIYPGPRP</sequence>
<name>A0A919TE74_9ACTN</name>
<evidence type="ECO:0000256" key="1">
    <source>
        <dbReference type="SAM" id="Phobius"/>
    </source>
</evidence>
<feature type="transmembrane region" description="Helical" evidence="1">
    <location>
        <begin position="28"/>
        <end position="45"/>
    </location>
</feature>
<protein>
    <submittedName>
        <fullName evidence="2">Uncharacterized protein</fullName>
    </submittedName>
</protein>
<evidence type="ECO:0000313" key="2">
    <source>
        <dbReference type="EMBL" id="GIM92534.1"/>
    </source>
</evidence>
<proteinExistence type="predicted"/>